<dbReference type="PANTHER" id="PTHR37204">
    <property type="entry name" value="TRANSMEMBRANE PROTEIN"/>
    <property type="match status" value="1"/>
</dbReference>
<name>A0AAW1SHE5_9CHLO</name>
<reference evidence="2 3" key="1">
    <citation type="journal article" date="2024" name="Nat. Commun.">
        <title>Phylogenomics reveals the evolutionary origins of lichenization in chlorophyte algae.</title>
        <authorList>
            <person name="Puginier C."/>
            <person name="Libourel C."/>
            <person name="Otte J."/>
            <person name="Skaloud P."/>
            <person name="Haon M."/>
            <person name="Grisel S."/>
            <person name="Petersen M."/>
            <person name="Berrin J.G."/>
            <person name="Delaux P.M."/>
            <person name="Dal Grande F."/>
            <person name="Keller J."/>
        </authorList>
    </citation>
    <scope>NUCLEOTIDE SEQUENCE [LARGE SCALE GENOMIC DNA]</scope>
    <source>
        <strain evidence="2 3">SAG 245.80</strain>
    </source>
</reference>
<gene>
    <name evidence="2" type="ORF">WJX81_004792</name>
</gene>
<dbReference type="EMBL" id="JALJOU010000003">
    <property type="protein sequence ID" value="KAK9845374.1"/>
    <property type="molecule type" value="Genomic_DNA"/>
</dbReference>
<proteinExistence type="predicted"/>
<keyword evidence="3" id="KW-1185">Reference proteome</keyword>
<evidence type="ECO:0000313" key="2">
    <source>
        <dbReference type="EMBL" id="KAK9845374.1"/>
    </source>
</evidence>
<organism evidence="2 3">
    <name type="scientific">Elliptochloris bilobata</name>
    <dbReference type="NCBI Taxonomy" id="381761"/>
    <lineage>
        <taxon>Eukaryota</taxon>
        <taxon>Viridiplantae</taxon>
        <taxon>Chlorophyta</taxon>
        <taxon>core chlorophytes</taxon>
        <taxon>Trebouxiophyceae</taxon>
        <taxon>Trebouxiophyceae incertae sedis</taxon>
        <taxon>Elliptochloris clade</taxon>
        <taxon>Elliptochloris</taxon>
    </lineage>
</organism>
<feature type="region of interest" description="Disordered" evidence="1">
    <location>
        <begin position="261"/>
        <end position="295"/>
    </location>
</feature>
<protein>
    <recommendedName>
        <fullName evidence="4">Protein kinase A anchor protein nuclear localisation signal domain-containing protein</fullName>
    </recommendedName>
</protein>
<evidence type="ECO:0000313" key="3">
    <source>
        <dbReference type="Proteomes" id="UP001445335"/>
    </source>
</evidence>
<evidence type="ECO:0000256" key="1">
    <source>
        <dbReference type="SAM" id="MobiDB-lite"/>
    </source>
</evidence>
<accession>A0AAW1SHE5</accession>
<sequence length="363" mass="37885">MRAALYLCAALFSGWWLFRTLLVRTEPSAPLLGRTCPAHLDALLARAAVGPLAEPMRTRRRLYEDMGAQLARSGLLIGTRMEQTQGLGTSSLFRMLPGPSLEAVLTPLAEPVRAVVLPFRDTRAAAALADTVKRELAPLLPPGALWPQDPSLFHATLFHASPHAHPVKASGTQVALEVAAVQAAAGRLCPPQVVLERVVLTPSGNLLACWQVTDGTDPAALRDAMRQALPRAPPPEQQTVIEPAILYTTLARIVLSPADTKSGTAQTGASQGSGDPGQGQGGAEGKAAGSKGARSLRAGGVGEPAAAALRAAVDAMSAALCGLQATLSELWYVEEEDLLALALGGRFVQHPAPLLCQDQPASS</sequence>
<comment type="caution">
    <text evidence="2">The sequence shown here is derived from an EMBL/GenBank/DDBJ whole genome shotgun (WGS) entry which is preliminary data.</text>
</comment>
<dbReference type="PANTHER" id="PTHR37204:SF1">
    <property type="entry name" value="TRANSMEMBRANE PROTEIN"/>
    <property type="match status" value="1"/>
</dbReference>
<feature type="compositionally biased region" description="Gly residues" evidence="1">
    <location>
        <begin position="274"/>
        <end position="284"/>
    </location>
</feature>
<dbReference type="AlphaFoldDB" id="A0AAW1SHE5"/>
<evidence type="ECO:0008006" key="4">
    <source>
        <dbReference type="Google" id="ProtNLM"/>
    </source>
</evidence>
<dbReference type="Proteomes" id="UP001445335">
    <property type="component" value="Unassembled WGS sequence"/>
</dbReference>